<feature type="compositionally biased region" description="Basic and acidic residues" evidence="6">
    <location>
        <begin position="3401"/>
        <end position="3413"/>
    </location>
</feature>
<feature type="compositionally biased region" description="Low complexity" evidence="6">
    <location>
        <begin position="4835"/>
        <end position="4846"/>
    </location>
</feature>
<feature type="compositionally biased region" description="Basic residues" evidence="6">
    <location>
        <begin position="4605"/>
        <end position="4617"/>
    </location>
</feature>
<dbReference type="GO" id="GO:0003700">
    <property type="term" value="F:DNA-binding transcription factor activity"/>
    <property type="evidence" value="ECO:0007669"/>
    <property type="project" value="InterPro"/>
</dbReference>
<dbReference type="SMART" id="SM00347">
    <property type="entry name" value="HTH_MARR"/>
    <property type="match status" value="1"/>
</dbReference>
<feature type="region of interest" description="Disordered" evidence="6">
    <location>
        <begin position="5605"/>
        <end position="5632"/>
    </location>
</feature>
<dbReference type="InterPro" id="IPR001375">
    <property type="entry name" value="Peptidase_S9_cat"/>
</dbReference>
<feature type="compositionally biased region" description="Basic residues" evidence="6">
    <location>
        <begin position="4646"/>
        <end position="4655"/>
    </location>
</feature>
<feature type="compositionally biased region" description="Low complexity" evidence="6">
    <location>
        <begin position="324"/>
        <end position="348"/>
    </location>
</feature>
<feature type="region of interest" description="Disordered" evidence="6">
    <location>
        <begin position="844"/>
        <end position="873"/>
    </location>
</feature>
<dbReference type="InterPro" id="IPR023346">
    <property type="entry name" value="Lysozyme-like_dom_sf"/>
</dbReference>
<feature type="region of interest" description="Disordered" evidence="6">
    <location>
        <begin position="445"/>
        <end position="506"/>
    </location>
</feature>
<feature type="domain" description="HTH marR-type" evidence="7">
    <location>
        <begin position="525"/>
        <end position="664"/>
    </location>
</feature>
<feature type="compositionally biased region" description="Low complexity" evidence="6">
    <location>
        <begin position="1215"/>
        <end position="1224"/>
    </location>
</feature>
<feature type="compositionally biased region" description="Basic residues" evidence="6">
    <location>
        <begin position="3286"/>
        <end position="3306"/>
    </location>
</feature>
<comment type="function">
    <text evidence="1">Defense against chitin-containing fungal pathogens.</text>
</comment>
<feature type="compositionally biased region" description="Low complexity" evidence="6">
    <location>
        <begin position="3329"/>
        <end position="3343"/>
    </location>
</feature>
<dbReference type="InterPro" id="IPR043426">
    <property type="entry name" value="MltB-like"/>
</dbReference>
<feature type="compositionally biased region" description="Low complexity" evidence="6">
    <location>
        <begin position="5132"/>
        <end position="5167"/>
    </location>
</feature>
<dbReference type="Gene3D" id="3.40.50.1820">
    <property type="entry name" value="alpha/beta hydrolase"/>
    <property type="match status" value="1"/>
</dbReference>
<feature type="region of interest" description="Disordered" evidence="6">
    <location>
        <begin position="5383"/>
        <end position="5428"/>
    </location>
</feature>
<dbReference type="FunFam" id="1.10.8.350:FF:000001">
    <property type="entry name" value="Lytic murein transglycosylase B"/>
    <property type="match status" value="1"/>
</dbReference>
<keyword evidence="3" id="KW-0146">Chitin degradation</keyword>
<feature type="region of interest" description="Disordered" evidence="6">
    <location>
        <begin position="3486"/>
        <end position="3542"/>
    </location>
</feature>
<feature type="region of interest" description="Disordered" evidence="6">
    <location>
        <begin position="99"/>
        <end position="369"/>
    </location>
</feature>
<feature type="compositionally biased region" description="Basic and acidic residues" evidence="6">
    <location>
        <begin position="3204"/>
        <end position="3214"/>
    </location>
</feature>
<evidence type="ECO:0000256" key="1">
    <source>
        <dbReference type="ARBA" id="ARBA00003102"/>
    </source>
</evidence>
<feature type="region of interest" description="Disordered" evidence="6">
    <location>
        <begin position="631"/>
        <end position="736"/>
    </location>
</feature>
<feature type="compositionally biased region" description="Low complexity" evidence="6">
    <location>
        <begin position="4796"/>
        <end position="4820"/>
    </location>
</feature>
<dbReference type="InterPro" id="IPR036390">
    <property type="entry name" value="WH_DNA-bd_sf"/>
</dbReference>
<feature type="compositionally biased region" description="Low complexity" evidence="6">
    <location>
        <begin position="272"/>
        <end position="281"/>
    </location>
</feature>
<feature type="compositionally biased region" description="Low complexity" evidence="6">
    <location>
        <begin position="2540"/>
        <end position="2553"/>
    </location>
</feature>
<dbReference type="Gene3D" id="1.10.8.350">
    <property type="entry name" value="Bacterial muramidase"/>
    <property type="match status" value="1"/>
</dbReference>
<feature type="region of interest" description="Disordered" evidence="6">
    <location>
        <begin position="4604"/>
        <end position="4673"/>
    </location>
</feature>
<feature type="compositionally biased region" description="Basic residues" evidence="6">
    <location>
        <begin position="790"/>
        <end position="802"/>
    </location>
</feature>
<dbReference type="PROSITE" id="PS50995">
    <property type="entry name" value="HTH_MARR_2"/>
    <property type="match status" value="1"/>
</dbReference>
<dbReference type="GO" id="GO:0003677">
    <property type="term" value="F:DNA binding"/>
    <property type="evidence" value="ECO:0007669"/>
    <property type="project" value="UniProtKB-KW"/>
</dbReference>
<feature type="compositionally biased region" description="Basic and acidic residues" evidence="6">
    <location>
        <begin position="1583"/>
        <end position="1593"/>
    </location>
</feature>
<organism evidence="8">
    <name type="scientific">Tanacetum cinerariifolium</name>
    <name type="common">Dalmatian daisy</name>
    <name type="synonym">Chrysanthemum cinerariifolium</name>
    <dbReference type="NCBI Taxonomy" id="118510"/>
    <lineage>
        <taxon>Eukaryota</taxon>
        <taxon>Viridiplantae</taxon>
        <taxon>Streptophyta</taxon>
        <taxon>Embryophyta</taxon>
        <taxon>Tracheophyta</taxon>
        <taxon>Spermatophyta</taxon>
        <taxon>Magnoliopsida</taxon>
        <taxon>eudicotyledons</taxon>
        <taxon>Gunneridae</taxon>
        <taxon>Pentapetalae</taxon>
        <taxon>asterids</taxon>
        <taxon>campanulids</taxon>
        <taxon>Asterales</taxon>
        <taxon>Asteraceae</taxon>
        <taxon>Asteroideae</taxon>
        <taxon>Anthemideae</taxon>
        <taxon>Anthemidinae</taxon>
        <taxon>Tanacetum</taxon>
    </lineage>
</organism>
<evidence type="ECO:0000256" key="2">
    <source>
        <dbReference type="ARBA" id="ARBA00023015"/>
    </source>
</evidence>
<dbReference type="Pfam" id="PF13406">
    <property type="entry name" value="SLT_2"/>
    <property type="match status" value="1"/>
</dbReference>
<feature type="compositionally biased region" description="Basic and acidic residues" evidence="6">
    <location>
        <begin position="631"/>
        <end position="642"/>
    </location>
</feature>
<sequence>MSTTTKDLLRAAATVAFAIAAAATTVTNAFAQTTDGKADTAHASHTADAAPAHALTRAEVEAQVIEARKNGTMIETESDFDVAQTRKQVANHAGVRAGGACRLRRHGQDRTAGRGPETRRAQCGPGDRQRQRRRGMADGSVVGIAARPAVEPADRHGHLGQPQPARGHGPRAPGRGAGRRGPRRHPAPGRCVGQHGPRTLYRQRRDSRRAGRQDGAPDAGNGHRARLHPAVARLCAAGQRGREPAAAPAHPGHHAAAPRCGSRQRNGSGQHRNNAAIGSARARADRRIDRTAAQPAGSPDRQGTGRRRVDRPAAADFGSGRGPTGAVHAAGPAAGPPARHRGPALARGSGQCPHRRRQGGLLSEREPGCVRGPAVAGLSAVFGKPRQDGGRNAGHQPADFRRRPAAQPAGQPDRHLRHRRRAVQRRRDPGHVRRCQCAGADRIGQAAGPAGAARPDLGAAPAGTGRTRLQGRHDRFAQRDQRPADAVERAAADGANEQRSKAMSSSFDATNKRLKNIHARIPEFPEDLMRLLRMSYHVQKRIKDLSNAALRKYDLVDASYMVLAVLYGSENETSTASTLGEACMEKPANLTRVCNDLETQGLISRGNRPGDRRCVMITLTDSGRALAEKVLPEADTPHEPSPRRHPRSTPERGAGSAELDRRRNGRLVRHRRPAPDVRRQVHAGRVHRPVARLPPRTRLPLHGAGHHHHPGPAQQRPGARKSVQPPARYPGRLHRLGDPGCPVPAVARPAVHRRGAVDCAVHRGRRHAPQPALVQLRAGRLYGVHDCGARHRQSRSRVHAGRHAPDRSGTGHPRRHRGARRDLPAPPLARRDAHRAGALRQLHRLLPEGARTPAVAGRDGTQSPEIRRRYRGAGIGPRRRVLRSRPCALAYPPAARVQRRLHGRADHVLHAAPPDPPPARQRRGAGTGPGGADPRTHGARAQGRPDGRAHGADAHGTGCRHRRRPRPAAPRPGAGTPAADRFRHRRGTAAALCARSRRIRGAVPRPGAGRKAAGQRSGELYAQDAAGHRTGLRRARRPHAAGGGRRLVLAGVARHGQRDPDGHHFLRAGLVVAAPHGHGAPGADRLPAGRALELYHRILADRAGRRFRAHGARRPAHLRAGGICDHHAQVGRRGHRPGPVPGHLAGAHQPDALRRRIVPDQRAVAGAGRGGVVRDVCRGAARAHDGPEGPRGGRPVARGAQCLHGIAAPPETPLRQPRARPAQPTQCVVRPGARRGGTRRGAPGPDLAGTGPRRDRAAPADRRVAAGPRVHQPAAGGAARGRLPENPAAHAGPAGAGSDPAGGIGDPHRAARRHPERPGAPRGADHGADRPAFHLHVLAGPDIDRRIPPCRVALDSVLNQLGIYRRSWHPALRIQNLPIHPDPAATGRGPVPGPHGLGPLHGIRLDPRRPHQGRRGHHQRRRCRHRDRSARARQPAGAKRRRAVRGGQGALRERAGAGQRHAQVAAGGKRPPHQGSEPPRRARRFDHLGGKPRDGGICRGHGVGPVPGRAGHARPGGAERGTHRGARPRHRVCDQPECARRRFRCRGRVQAGRDQPRFVLRGGLFRGNQAAAAQGERQGQDSPDERRDGTGRPHREHRPRHHRPRRQPGPRAAGRRQPHLQLGATGAAHPGAHPHRHHAERLATGRRHHLHGAQVLPPVLARLHGAQAFFIDLGIEHLVLALLGDQRMALVLGVDQRHRQPHHHAGQHQRQAPRHVVDIRPFEQLDLAAVRWIDAALARKRLRVVVLVGQVQARQRKLPLAELARIAGVERGVRRDLARAGIGEVAAITLVVHPLHADVGALAAARHPAQARGDGIFRHQRHLLAVVDARAELRVHVLVVGADVPVGGDALLGIEFEALALGRIEVGVVTVAEVQRGVEEDLVRQVAAEQARGHLAAGVGKGGAQFQVLRFLRPQRVIDGRCIGVFIGIGHAVALPRLAEHGQAAHWHVAQLDFPGVQALRGVVTGGGVAQRVAEILVEQFAAHAGRNAAFVDRVEAQLVAHVDRLRLLLGVGHGERCLGGALPPGEVGANHQFIDHAADGAQLAHARRELPLPGFVAAGRRHAVEHIQRVHGLLAVRQFGRHVVAGHARLAKGGDAVAVERAVIVGREGLARIGVELVVGQRTWQARVLARAFVAHAHAAGVVVPLQAAAELGLLEFVIVAVVVGALVAQGGVGREVGPRLRHAGARFAGVETAAFDKHAAAAGALVGTLGDDVDHAAGGAVAVQHAGAAARDLDARHAVDRDGREYGVAQFIFRQAHAIEHDHHVLGAVGAEATQVEAEVGAAVEALAAVHAADLADRGIDVAGARTADLVGRDDGGADGRERRIGVETGAGDGDGRQRVGHLRQGGGSDKAERDGGGQQARAKCDVHGRYTYLAWNNWSLCHDYPCPAHLFPVAWRRPVAVHDGPGGPSLRKARRIAARHPAPAGRRTEGDPGDHGALGGTGLHAVVVGQAAHDLRLRRLPAAHVPGAVPGAGIAGTGSAGAGAAAGRRPRGGARRRARFRPRHLQRAVSRVSGGRRADRAAVAQAGTRSAHPRGRGPPAGALARAGCADRGQRPQLPQPARVQRAGRGGVARVRRLAARDHGAAAGRTHGSAAGVGPGAGRAHGASARGAFTAVDGGAGRGGAGRGHGAVPRRCVHGSAGGEQFQVWINSLHGRQARASGQLSVIPAQARIQCCRKAAVQAADATRKNRVPACARTTAFQAQVKYVLRLRGDDGTACTGEGYVPRLPLAALRAFSAAAAAFSAFLIAISASCAARRPARETGVSIAALLAEAALGRDAFHHGDAVERLDVLEAVARHQQLRVVDQHFIGQVHGHFFLDQRVGTDCVAGGQHQAIGGQRDLGPQHAGRIDQDGVFVEIKLLLLLGDGRFVAHLGHAALEQRVHQRGLAHVGDPHDHDAQRLGRHAAVRRELARQVRHARHVGRLLGGHRVGGHTFLGVVVIGPLGGGVGIGQVDFIEDLQAWPLAELAQFLHHGVGAGLGQARIDHFDHQIDVLHLLGRLLLGGVHMPRVPLYRHALTFKIVLTIRYFTCWPCGTVQSKRNHRSRYCPGNSDYAGVYRRPGVPGPQGGPDLCHVDSGGGDFDGAAVGLQERHHPGKQHRADHRVGRRHAGVGDLRAAWPVDGGLVGARAVLAHLWRVRHRRRAGGDVHGAAAPRAGVAIDAAVSGRRGCRRSAQGDGRRTQCVFQDGRRRHRHRRIGLPGADRRRPPDGHHGRYCHAGRPADRLGHPGAVDDGPHAGCRRHGCRRPRAVDLVEGSAHDGRRRDRRGRHHHAGGPGQADPGRPAVRHGNRAPRQAGRRRDRSHRTGYADLHRGPGHAAGHGAGGLAAGQLPAGRPAGRPGVSAGGRGRGLHSGGRRICRRRLRLHGGPDRFVQFAGIRHRDSDHPGRRAHGGHGGPQRDGPRSGARADRLLAVRHHRGAGGGRDRQRQPAGSEDGAAGQRHPVEAASGPADRRVCRFVRGAAGAGTAQSRQRFCRRAQPRFDLGPAAGRAAGAPDFHAGQRRHRRQPAMGPAGLRRADRPGPGRRDHARGAGRRDRLPVRALGGQLAGRRNGQAPGRIDHVGFHRGREPVQRGAGRPDRGIGRRRTAGHCHVADRSAHHADLAGGGHLRGCGPVPLGAQAGAASDRLTRGRAAAGRSFFRHAAHRPRAAVARRRPGGAGPQAARRHAGHRRARHGRCRQGAPADPRGRRQRGRLRPALAQTGSMIGNRTLTAEYLYVGNTYDGSDDIVVAKARWNNVDLMSESSRLHRLNTRTQRLSSAFDGPQPPAIKRWLLDHDAVPRVVTSVLKGRCIASYRKPDDTSWTEIDNSDCVQGRNFVPLFFDGSDTLYVNADYRGYAALYRYDLKALKLDGEPIVETVGFDFTGYPEIDKTSRRLVGLHLTTDARTTVWFNATLKAEQEKIDALLTGTVNTVTCPADCFASPVLLVRRENDRMPAEYALYTRATGALLGLGSSHPDIKPAQMGQRSFHRYAARDGREIPAYVTLPAAAGEPSNGPRPAIVLVHGGPMVRGGSWEWDDEAAFLATRGYVVIQPEFRGSAGFGSDHVNAGLRQWGGAMQDDLADAAQWAVRQGWADPGRIGIMGGSYGGYATLMGLIKDPQVFRAGVAWSGVTDLGLLFTSLQSDATEEALDYGMRATIGDPDRDAALFRTNSPLRRAAELKQPLLIGHGLDDRRVPLDHATDFYSAVKAHNRQVQLVTYDDEGHSWRKQETILDFWRRRLQMGHHAAAQRGQVVAALQAADDAAPGVQPGHVHDLLRHPRVVRLHQAHAAHVVLAVGVEPGRDENHLGFKCMQRRQPLLGDDAAHLVPLGGRGHGHVDAVGRDGQRLVVRIKRVLEKTHHQRARLVEERLLGAVAVVDVEVDDGHPRQPARVERMFRCHGHIVEQAEAHRLHAARVVAGRAHRAEGVVDFAVEHGVGGRHGGPGGALRRQPAPCVQAGVAVDRVRVAGGGHVVADDGNRVLAVVAFEVGNVHQRRFAVVEQVADVGADQLVGNGLQPRGRLGMPVAHVVALAVWMAVDGGGHMSGASPAAAGGRHHRGQGLADPPSPGVHAGRRPSAGGGCAGRGQDHAGPRAGHVAGAALQPHPVHQRPAAGGRQRHLDLRARTQRVRVPSRSHLHASAAGRRNQPRHAQDAVGPARSDGRAPGQRRWRHPRPARAVLRDRHPESHPPDRHLPAARIAARPVFDVLVAGLSGRRRRARAAAGRRPPRAAQGAAGGHDLGRTGGRPAVAAGAARGAHAGRLRAKAGRRLAPERHVCRGPESARSHRAGAGRARVGRARRPQPRAARGRAGGAGAGLRAPAAARQVGARRGAGQPRPGAATASVGGGVDRHGRPRAPAGVVPAPARTLAGAPGAQRRHAGLAPRLHPAHPPRPGVYRPAADHAGRRAQLQPGPGLCPDLSDRRLRGGRHGAHHAQPGGHRPGAGPRGARVCGRSGAGASPAARTRRRDHRRAGGRAGGRRRHRHAVRAHGHARLAGRAPHPPGHQFSAGPVPRLGLLDAGAARPVGAGVPGARDARAAAAVARRGQRGWPWRRGPRQLCRHPQLPARRSDAPPGLAPDRPPRSGAGRPAGDQAFRRRRRGRTGARLQRPARAPRPRAAALAHDAMGAAGRAARPALPLPPGRPRIRTVHEGAAVPARTPRAPAARQGRHPAAAGGRADGAGAALRPPAAMDHGRHLRHPAVARGGYVARPPHAADAGAAARVGGHHGGRVRQLRHPAGTRSGRGHAHAAAGLQAARDARAARPVRGDLPRLVRAADEFLLLAKHPHRPVHGGHAGRAAHRAADIPVHGRRAAAGAAAAHLAAAGRAGRAAGGAAVRRVPAHPGTAVGHAGRRPQRAHRPVRHHGARHAVVAGAVGRRGVPGAFSRPRAGAAAAVLAQHRAGRLRRPHLDPRGAPPRSAAGRRDCPARPARTPRHHHGAERPALAGRAGDARPALRHAGLPGARVGGDRACRGIARGAPRALQRRLVPGRGAAGRRPAAGHGALAGTAGRLQPARAGAGAAAASANAARRRGPAVARRAGHVPPRAVQLHAAAAAGRARPGGRFPVRQPRRFLRALCQRLRGADARHGRAGARGDRLPGRRNEPGGRLSHRAPVRRPCVGRDLDHGAGLAPGRPHGCRGARTHRPQPGAGAAGACRFRLRPPVCAAKRSRFVADAAAITAGRRGCGDLARRTGGSGHCRRAGAAALAAKAARGGAADGAVRRVLPAAGAPWRGAAAGRRAGRLRRPPARTPGQCGTARRRRPVFVTVRDAQVRRPRPRITSDVAGDAENTVISMPMKILIAPLLTSLLLTCAGAAHAQVDRYGYKLPPSQQKKKAAPKKKVEPKAPVKPSTDYVGEFVNFGDWKEVRAFLDDVATRNSFDRKELDTLMGQVRYLDSVVQLVKPAPPGKPKNWQAYRALNVDPVRTNAGVKFWNENADALARAESLYGVPAEIIVAIIGVETVYGRNTGRFRVLDTLTTLAFSYPETPSREARMAFFRGELEAALLFARQDGLDPLEMRGSFAGAMGMPQFMPSSAMKYAVDFDGSGKIDLLGSSADAVGSVAAFLAAHGWQREIAGPIAYPALVSDSRAWEPLLQQGLTAKYSPQDLSAAGVAPTVLVPEQSKYGLVDLQNGAEATEYWVANPNFFAITQYNRSYFYAMSVVELGKAIKASRGL</sequence>
<feature type="compositionally biased region" description="Low complexity" evidence="6">
    <location>
        <begin position="4701"/>
        <end position="4713"/>
    </location>
</feature>
<feature type="compositionally biased region" description="Basic residues" evidence="6">
    <location>
        <begin position="4943"/>
        <end position="4974"/>
    </location>
</feature>
<feature type="compositionally biased region" description="Basic residues" evidence="6">
    <location>
        <begin position="3265"/>
        <end position="3274"/>
    </location>
</feature>
<feature type="region of interest" description="Disordered" evidence="6">
    <location>
        <begin position="2480"/>
        <end position="2608"/>
    </location>
</feature>
<dbReference type="SUPFAM" id="SSF53474">
    <property type="entry name" value="alpha/beta-Hydrolases"/>
    <property type="match status" value="1"/>
</dbReference>
<feature type="compositionally biased region" description="Basic and acidic residues" evidence="6">
    <location>
        <begin position="4750"/>
        <end position="4764"/>
    </location>
</feature>
<feature type="region of interest" description="Disordered" evidence="6">
    <location>
        <begin position="4698"/>
        <end position="4992"/>
    </location>
</feature>
<feature type="compositionally biased region" description="Basic and acidic residues" evidence="6">
    <location>
        <begin position="1316"/>
        <end position="1329"/>
    </location>
</feature>
<dbReference type="Gene3D" id="1.10.10.10">
    <property type="entry name" value="Winged helix-like DNA-binding domain superfamily/Winged helix DNA-binding domain"/>
    <property type="match status" value="1"/>
</dbReference>
<feature type="region of interest" description="Disordered" evidence="6">
    <location>
        <begin position="1207"/>
        <end position="1329"/>
    </location>
</feature>
<feature type="region of interest" description="Disordered" evidence="6">
    <location>
        <begin position="5216"/>
        <end position="5238"/>
    </location>
</feature>
<reference evidence="8" key="1">
    <citation type="journal article" date="2019" name="Sci. Rep.">
        <title>Draft genome of Tanacetum cinerariifolium, the natural source of mosquito coil.</title>
        <authorList>
            <person name="Yamashiro T."/>
            <person name="Shiraishi A."/>
            <person name="Satake H."/>
            <person name="Nakayama K."/>
        </authorList>
    </citation>
    <scope>NUCLEOTIDE SEQUENCE</scope>
</reference>
<feature type="compositionally biased region" description="Basic residues" evidence="6">
    <location>
        <begin position="177"/>
        <end position="187"/>
    </location>
</feature>
<feature type="compositionally biased region" description="Basic residues" evidence="6">
    <location>
        <begin position="2491"/>
        <end position="2509"/>
    </location>
</feature>
<feature type="compositionally biased region" description="Low complexity" evidence="6">
    <location>
        <begin position="244"/>
        <end position="258"/>
    </location>
</feature>
<feature type="region of interest" description="Disordered" evidence="6">
    <location>
        <begin position="3190"/>
        <end position="3356"/>
    </location>
</feature>
<feature type="compositionally biased region" description="Low complexity" evidence="6">
    <location>
        <begin position="164"/>
        <end position="174"/>
    </location>
</feature>
<name>A0A699GGS2_TANCI</name>
<feature type="compositionally biased region" description="Basic residues" evidence="6">
    <location>
        <begin position="680"/>
        <end position="690"/>
    </location>
</feature>
<keyword evidence="4" id="KW-0238">DNA-binding</keyword>
<dbReference type="InterPro" id="IPR023187">
    <property type="entry name" value="Tscrpt_reg_MarR-type_CS"/>
</dbReference>
<feature type="compositionally biased region" description="Low complexity" evidence="6">
    <location>
        <begin position="4926"/>
        <end position="4942"/>
    </location>
</feature>
<protein>
    <recommendedName>
        <fullName evidence="7">HTH marR-type domain-containing protein</fullName>
    </recommendedName>
</protein>
<feature type="compositionally biased region" description="Basic and acidic residues" evidence="6">
    <location>
        <begin position="3517"/>
        <end position="3540"/>
    </location>
</feature>
<evidence type="ECO:0000256" key="5">
    <source>
        <dbReference type="ARBA" id="ARBA00023163"/>
    </source>
</evidence>
<feature type="compositionally biased region" description="Basic residues" evidence="6">
    <location>
        <begin position="415"/>
        <end position="424"/>
    </location>
</feature>
<comment type="caution">
    <text evidence="8">The sequence shown here is derived from an EMBL/GenBank/DDBJ whole genome shotgun (WGS) entry which is preliminary data.</text>
</comment>
<feature type="compositionally biased region" description="Gly residues" evidence="6">
    <location>
        <begin position="4714"/>
        <end position="4724"/>
    </location>
</feature>
<feature type="region of interest" description="Disordered" evidence="6">
    <location>
        <begin position="1000"/>
        <end position="1020"/>
    </location>
</feature>
<feature type="region of interest" description="Disordered" evidence="6">
    <location>
        <begin position="790"/>
        <end position="831"/>
    </location>
</feature>
<dbReference type="PANTHER" id="PTHR30163">
    <property type="entry name" value="MEMBRANE-BOUND LYTIC MUREIN TRANSGLYCOSYLASE B"/>
    <property type="match status" value="1"/>
</dbReference>
<dbReference type="PROSITE" id="PS01117">
    <property type="entry name" value="HTH_MARR_1"/>
    <property type="match status" value="1"/>
</dbReference>
<dbReference type="NCBIfam" id="TIGR02282">
    <property type="entry name" value="MltB"/>
    <property type="match status" value="1"/>
</dbReference>
<gene>
    <name evidence="8" type="ORF">Tci_000016</name>
</gene>
<feature type="compositionally biased region" description="Basic and acidic residues" evidence="6">
    <location>
        <begin position="471"/>
        <end position="500"/>
    </location>
</feature>
<dbReference type="CDD" id="cd13399">
    <property type="entry name" value="Slt35-like"/>
    <property type="match status" value="1"/>
</dbReference>
<dbReference type="InterPro" id="IPR031304">
    <property type="entry name" value="SLT_2"/>
</dbReference>
<feature type="region of interest" description="Disordered" evidence="6">
    <location>
        <begin position="3645"/>
        <end position="3699"/>
    </location>
</feature>
<feature type="compositionally biased region" description="Basic residues" evidence="6">
    <location>
        <begin position="5614"/>
        <end position="5623"/>
    </location>
</feature>
<dbReference type="InterPro" id="IPR000835">
    <property type="entry name" value="HTH_MarR-typ"/>
</dbReference>
<feature type="compositionally biased region" description="Low complexity" evidence="6">
    <location>
        <begin position="1240"/>
        <end position="1251"/>
    </location>
</feature>
<feature type="compositionally biased region" description="Basic residues" evidence="6">
    <location>
        <begin position="3645"/>
        <end position="3657"/>
    </location>
</feature>
<keyword evidence="3" id="KW-0119">Carbohydrate metabolism</keyword>
<feature type="compositionally biased region" description="Basic and acidic residues" evidence="6">
    <location>
        <begin position="106"/>
        <end position="120"/>
    </location>
</feature>
<dbReference type="GO" id="GO:0008236">
    <property type="term" value="F:serine-type peptidase activity"/>
    <property type="evidence" value="ECO:0007669"/>
    <property type="project" value="InterPro"/>
</dbReference>
<feature type="region of interest" description="Disordered" evidence="6">
    <location>
        <begin position="5806"/>
        <end position="5826"/>
    </location>
</feature>
<dbReference type="InterPro" id="IPR036388">
    <property type="entry name" value="WH-like_DNA-bd_sf"/>
</dbReference>
<feature type="compositionally biased region" description="Low complexity" evidence="6">
    <location>
        <begin position="5083"/>
        <end position="5115"/>
    </location>
</feature>
<feature type="compositionally biased region" description="Basic residues" evidence="6">
    <location>
        <begin position="663"/>
        <end position="672"/>
    </location>
</feature>
<dbReference type="PANTHER" id="PTHR30163:SF9">
    <property type="entry name" value="MEMBRANE-BOUND LYTIC MUREIN TRANSGLYCOSYLASE B"/>
    <property type="match status" value="1"/>
</dbReference>
<feature type="compositionally biased region" description="Gly residues" evidence="6">
    <location>
        <begin position="3344"/>
        <end position="3354"/>
    </location>
</feature>
<dbReference type="SUPFAM" id="SSF53955">
    <property type="entry name" value="Lysozyme-like"/>
    <property type="match status" value="1"/>
</dbReference>
<keyword evidence="2" id="KW-0805">Transcription regulation</keyword>
<feature type="compositionally biased region" description="Basic residues" evidence="6">
    <location>
        <begin position="3665"/>
        <end position="3679"/>
    </location>
</feature>
<dbReference type="GO" id="GO:0009253">
    <property type="term" value="P:peptidoglycan catabolic process"/>
    <property type="evidence" value="ECO:0007669"/>
    <property type="project" value="TreeGrafter"/>
</dbReference>
<feature type="compositionally biased region" description="Low complexity" evidence="6">
    <location>
        <begin position="4725"/>
        <end position="4737"/>
    </location>
</feature>
<dbReference type="SUPFAM" id="SSF46785">
    <property type="entry name" value="Winged helix' DNA-binding domain"/>
    <property type="match status" value="1"/>
</dbReference>
<feature type="compositionally biased region" description="Basic and acidic residues" evidence="6">
    <location>
        <begin position="1485"/>
        <end position="1496"/>
    </location>
</feature>
<evidence type="ECO:0000256" key="6">
    <source>
        <dbReference type="SAM" id="MobiDB-lite"/>
    </source>
</evidence>
<feature type="region of interest" description="Disordered" evidence="6">
    <location>
        <begin position="2313"/>
        <end position="2362"/>
    </location>
</feature>
<feature type="compositionally biased region" description="Basic and acidic residues" evidence="6">
    <location>
        <begin position="2313"/>
        <end position="2328"/>
    </location>
</feature>
<dbReference type="GO" id="GO:0006508">
    <property type="term" value="P:proteolysis"/>
    <property type="evidence" value="ECO:0007669"/>
    <property type="project" value="InterPro"/>
</dbReference>
<feature type="compositionally biased region" description="Basic residues" evidence="6">
    <location>
        <begin position="1410"/>
        <end position="1428"/>
    </location>
</feature>
<accession>A0A699GGS2</accession>
<keyword evidence="5" id="KW-0804">Transcription</keyword>
<feature type="region of interest" description="Disordered" evidence="6">
    <location>
        <begin position="5321"/>
        <end position="5345"/>
    </location>
</feature>
<dbReference type="EMBL" id="BKCJ010000001">
    <property type="protein sequence ID" value="GEU28038.1"/>
    <property type="molecule type" value="Genomic_DNA"/>
</dbReference>
<evidence type="ECO:0000259" key="7">
    <source>
        <dbReference type="PROSITE" id="PS50995"/>
    </source>
</evidence>
<dbReference type="GO" id="GO:0006032">
    <property type="term" value="P:chitin catabolic process"/>
    <property type="evidence" value="ECO:0007669"/>
    <property type="project" value="UniProtKB-KW"/>
</dbReference>
<feature type="region of interest" description="Disordered" evidence="6">
    <location>
        <begin position="5018"/>
        <end position="5167"/>
    </location>
</feature>
<dbReference type="Gene3D" id="1.10.530.10">
    <property type="match status" value="1"/>
</dbReference>
<feature type="compositionally biased region" description="Low complexity" evidence="6">
    <location>
        <begin position="1265"/>
        <end position="1299"/>
    </location>
</feature>
<feature type="region of interest" description="Disordered" evidence="6">
    <location>
        <begin position="381"/>
        <end position="433"/>
    </location>
</feature>
<evidence type="ECO:0000256" key="4">
    <source>
        <dbReference type="ARBA" id="ARBA00023125"/>
    </source>
</evidence>
<feature type="region of interest" description="Disordered" evidence="6">
    <location>
        <begin position="908"/>
        <end position="985"/>
    </location>
</feature>
<evidence type="ECO:0000313" key="8">
    <source>
        <dbReference type="EMBL" id="GEU28038.1"/>
    </source>
</evidence>
<dbReference type="GO" id="GO:0008933">
    <property type="term" value="F:peptidoglycan lytic transglycosylase activity"/>
    <property type="evidence" value="ECO:0007669"/>
    <property type="project" value="TreeGrafter"/>
</dbReference>
<feature type="compositionally biased region" description="Low complexity" evidence="6">
    <location>
        <begin position="5018"/>
        <end position="5032"/>
    </location>
</feature>
<feature type="compositionally biased region" description="Basic and acidic residues" evidence="6">
    <location>
        <begin position="4659"/>
        <end position="4673"/>
    </location>
</feature>
<feature type="compositionally biased region" description="Gly residues" evidence="6">
    <location>
        <begin position="3318"/>
        <end position="3328"/>
    </location>
</feature>
<feature type="compositionally biased region" description="Basic residues" evidence="6">
    <location>
        <begin position="3240"/>
        <end position="3249"/>
    </location>
</feature>
<feature type="region of interest" description="Disordered" evidence="6">
    <location>
        <begin position="5563"/>
        <end position="5592"/>
    </location>
</feature>
<dbReference type="InterPro" id="IPR011757">
    <property type="entry name" value="Lytic_transglycosylase_MltB"/>
</dbReference>
<feature type="region of interest" description="Disordered" evidence="6">
    <location>
        <begin position="1380"/>
        <end position="1532"/>
    </location>
</feature>
<dbReference type="Pfam" id="PF00326">
    <property type="entry name" value="Peptidase_S9"/>
    <property type="match status" value="1"/>
</dbReference>
<feature type="compositionally biased region" description="Low complexity" evidence="6">
    <location>
        <begin position="3486"/>
        <end position="3496"/>
    </location>
</feature>
<feature type="compositionally biased region" description="Basic residues" evidence="6">
    <location>
        <begin position="4738"/>
        <end position="4748"/>
    </location>
</feature>
<feature type="compositionally biased region" description="Basic residues" evidence="6">
    <location>
        <begin position="1594"/>
        <end position="1616"/>
    </location>
</feature>
<feature type="compositionally biased region" description="Basic and acidic residues" evidence="6">
    <location>
        <begin position="1252"/>
        <end position="1264"/>
    </location>
</feature>
<feature type="compositionally biased region" description="Low complexity" evidence="6">
    <location>
        <begin position="1506"/>
        <end position="1516"/>
    </location>
</feature>
<proteinExistence type="predicted"/>
<evidence type="ECO:0000256" key="3">
    <source>
        <dbReference type="ARBA" id="ARBA00023024"/>
    </source>
</evidence>
<feature type="compositionally biased region" description="Basic and acidic residues" evidence="6">
    <location>
        <begin position="3250"/>
        <end position="3264"/>
    </location>
</feature>
<feature type="compositionally biased region" description="Low complexity" evidence="6">
    <location>
        <begin position="445"/>
        <end position="463"/>
    </location>
</feature>
<feature type="region of interest" description="Disordered" evidence="6">
    <location>
        <begin position="4526"/>
        <end position="4575"/>
    </location>
</feature>
<feature type="compositionally biased region" description="Basic and acidic residues" evidence="6">
    <location>
        <begin position="5563"/>
        <end position="5583"/>
    </location>
</feature>
<feature type="compositionally biased region" description="Basic residues" evidence="6">
    <location>
        <begin position="4765"/>
        <end position="4782"/>
    </location>
</feature>
<feature type="region of interest" description="Disordered" evidence="6">
    <location>
        <begin position="5714"/>
        <end position="5736"/>
    </location>
</feature>
<feature type="region of interest" description="Disordered" evidence="6">
    <location>
        <begin position="1569"/>
        <end position="1616"/>
    </location>
</feature>
<feature type="compositionally biased region" description="Basic and acidic residues" evidence="6">
    <location>
        <begin position="943"/>
        <end position="953"/>
    </location>
</feature>
<feature type="compositionally biased region" description="Basic residues" evidence="6">
    <location>
        <begin position="5329"/>
        <end position="5345"/>
    </location>
</feature>
<feature type="region of interest" description="Disordered" evidence="6">
    <location>
        <begin position="3378"/>
        <end position="3451"/>
    </location>
</feature>
<dbReference type="InterPro" id="IPR029058">
    <property type="entry name" value="AB_hydrolase_fold"/>
</dbReference>
<keyword evidence="3" id="KW-0624">Polysaccharide degradation</keyword>